<gene>
    <name evidence="1" type="ORF">DPMN_130131</name>
</gene>
<comment type="caution">
    <text evidence="1">The sequence shown here is derived from an EMBL/GenBank/DDBJ whole genome shotgun (WGS) entry which is preliminary data.</text>
</comment>
<dbReference type="Proteomes" id="UP000828390">
    <property type="component" value="Unassembled WGS sequence"/>
</dbReference>
<sequence>MPPYVTPPTWLTRHLHPLAFRQIPTPSNYLKCSLYPATIILWNSLPANIVQAPTLNQFRQGVAKLDHSF</sequence>
<evidence type="ECO:0000313" key="1">
    <source>
        <dbReference type="EMBL" id="KAH3828179.1"/>
    </source>
</evidence>
<name>A0A9D4H760_DREPO</name>
<reference evidence="1" key="1">
    <citation type="journal article" date="2019" name="bioRxiv">
        <title>The Genome of the Zebra Mussel, Dreissena polymorpha: A Resource for Invasive Species Research.</title>
        <authorList>
            <person name="McCartney M.A."/>
            <person name="Auch B."/>
            <person name="Kono T."/>
            <person name="Mallez S."/>
            <person name="Zhang Y."/>
            <person name="Obille A."/>
            <person name="Becker A."/>
            <person name="Abrahante J.E."/>
            <person name="Garbe J."/>
            <person name="Badalamenti J.P."/>
            <person name="Herman A."/>
            <person name="Mangelson H."/>
            <person name="Liachko I."/>
            <person name="Sullivan S."/>
            <person name="Sone E.D."/>
            <person name="Koren S."/>
            <person name="Silverstein K.A.T."/>
            <person name="Beckman K.B."/>
            <person name="Gohl D.M."/>
        </authorList>
    </citation>
    <scope>NUCLEOTIDE SEQUENCE</scope>
    <source>
        <strain evidence="1">Duluth1</strain>
        <tissue evidence="1">Whole animal</tissue>
    </source>
</reference>
<evidence type="ECO:0000313" key="2">
    <source>
        <dbReference type="Proteomes" id="UP000828390"/>
    </source>
</evidence>
<dbReference type="EMBL" id="JAIWYP010000005">
    <property type="protein sequence ID" value="KAH3828179.1"/>
    <property type="molecule type" value="Genomic_DNA"/>
</dbReference>
<organism evidence="1 2">
    <name type="scientific">Dreissena polymorpha</name>
    <name type="common">Zebra mussel</name>
    <name type="synonym">Mytilus polymorpha</name>
    <dbReference type="NCBI Taxonomy" id="45954"/>
    <lineage>
        <taxon>Eukaryota</taxon>
        <taxon>Metazoa</taxon>
        <taxon>Spiralia</taxon>
        <taxon>Lophotrochozoa</taxon>
        <taxon>Mollusca</taxon>
        <taxon>Bivalvia</taxon>
        <taxon>Autobranchia</taxon>
        <taxon>Heteroconchia</taxon>
        <taxon>Euheterodonta</taxon>
        <taxon>Imparidentia</taxon>
        <taxon>Neoheterodontei</taxon>
        <taxon>Myida</taxon>
        <taxon>Dreissenoidea</taxon>
        <taxon>Dreissenidae</taxon>
        <taxon>Dreissena</taxon>
    </lineage>
</organism>
<proteinExistence type="predicted"/>
<dbReference type="AlphaFoldDB" id="A0A9D4H760"/>
<accession>A0A9D4H760</accession>
<reference evidence="1" key="2">
    <citation type="submission" date="2020-11" db="EMBL/GenBank/DDBJ databases">
        <authorList>
            <person name="McCartney M.A."/>
            <person name="Auch B."/>
            <person name="Kono T."/>
            <person name="Mallez S."/>
            <person name="Becker A."/>
            <person name="Gohl D.M."/>
            <person name="Silverstein K.A.T."/>
            <person name="Koren S."/>
            <person name="Bechman K.B."/>
            <person name="Herman A."/>
            <person name="Abrahante J.E."/>
            <person name="Garbe J."/>
        </authorList>
    </citation>
    <scope>NUCLEOTIDE SEQUENCE</scope>
    <source>
        <strain evidence="1">Duluth1</strain>
        <tissue evidence="1">Whole animal</tissue>
    </source>
</reference>
<keyword evidence="2" id="KW-1185">Reference proteome</keyword>
<protein>
    <submittedName>
        <fullName evidence="1">Uncharacterized protein</fullName>
    </submittedName>
</protein>